<dbReference type="Gene3D" id="3.50.50.60">
    <property type="entry name" value="FAD/NAD(P)-binding domain"/>
    <property type="match status" value="1"/>
</dbReference>
<dbReference type="NCBIfam" id="NF005243">
    <property type="entry name" value="PRK06753.1"/>
    <property type="match status" value="1"/>
</dbReference>
<comment type="caution">
    <text evidence="4">The sequence shown here is derived from an EMBL/GenBank/DDBJ whole genome shotgun (WGS) entry which is preliminary data.</text>
</comment>
<dbReference type="SUPFAM" id="SSF51905">
    <property type="entry name" value="FAD/NAD(P)-binding domain"/>
    <property type="match status" value="1"/>
</dbReference>
<dbReference type="SUPFAM" id="SSF54373">
    <property type="entry name" value="FAD-linked reductases, C-terminal domain"/>
    <property type="match status" value="1"/>
</dbReference>
<organism evidence="4 5">
    <name type="scientific">Desmospora profundinema</name>
    <dbReference type="NCBI Taxonomy" id="1571184"/>
    <lineage>
        <taxon>Bacteria</taxon>
        <taxon>Bacillati</taxon>
        <taxon>Bacillota</taxon>
        <taxon>Bacilli</taxon>
        <taxon>Bacillales</taxon>
        <taxon>Thermoactinomycetaceae</taxon>
        <taxon>Desmospora</taxon>
    </lineage>
</organism>
<sequence length="380" mass="42578">MNVMIIGAGISGLCTAITLQQKGHEVKVFESYPELKPVGAGLLLGQNALKGLFRLGIGEKILRVGKVNKTVTVLSEKGNVISKLDTDRLDQKFQTDSIAVLRSDLHDVLVRSLKSGTVTVNKKCVGFEQDDRGVSVRFADGKTGRGDVLIAADGIHSIIRKQLLPGLKTRYAGYTCWRGVTSGVPDGFKEELTETWGPKGRFGIVPLSDRQIYWFAVINAEENSRVFAGYRNRDLLKHFGDYHFPIPQILRMTREEEVIWNDIVDLEPLDRFAFDRIVLIGDAAHATTPNMGQGACQGIEDALVLSRCIDEQSNPVAAFQAFQEQRIKRTRKIVNTSWSIGKMAQIENRWICSLRNALLRRVPHSFQEKQLEFLYDVDFS</sequence>
<dbReference type="Proteomes" id="UP001185012">
    <property type="component" value="Unassembled WGS sequence"/>
</dbReference>
<keyword evidence="5" id="KW-1185">Reference proteome</keyword>
<evidence type="ECO:0000259" key="3">
    <source>
        <dbReference type="Pfam" id="PF01494"/>
    </source>
</evidence>
<accession>A0ABU1INA1</accession>
<proteinExistence type="predicted"/>
<evidence type="ECO:0000256" key="1">
    <source>
        <dbReference type="ARBA" id="ARBA00023002"/>
    </source>
</evidence>
<dbReference type="InterPro" id="IPR050493">
    <property type="entry name" value="FAD-dep_Monooxygenase_BioMet"/>
</dbReference>
<evidence type="ECO:0000256" key="2">
    <source>
        <dbReference type="ARBA" id="ARBA00023033"/>
    </source>
</evidence>
<evidence type="ECO:0000313" key="4">
    <source>
        <dbReference type="EMBL" id="MDR6226265.1"/>
    </source>
</evidence>
<dbReference type="InterPro" id="IPR036188">
    <property type="entry name" value="FAD/NAD-bd_sf"/>
</dbReference>
<feature type="domain" description="FAD-binding" evidence="3">
    <location>
        <begin position="2"/>
        <end position="314"/>
    </location>
</feature>
<dbReference type="InterPro" id="IPR002938">
    <property type="entry name" value="FAD-bd"/>
</dbReference>
<reference evidence="4 5" key="1">
    <citation type="submission" date="2023-07" db="EMBL/GenBank/DDBJ databases">
        <title>Genomic Encyclopedia of Type Strains, Phase IV (KMG-IV): sequencing the most valuable type-strain genomes for metagenomic binning, comparative biology and taxonomic classification.</title>
        <authorList>
            <person name="Goeker M."/>
        </authorList>
    </citation>
    <scope>NUCLEOTIDE SEQUENCE [LARGE SCALE GENOMIC DNA]</scope>
    <source>
        <strain evidence="4 5">DSM 45903</strain>
    </source>
</reference>
<dbReference type="Pfam" id="PF01494">
    <property type="entry name" value="FAD_binding_3"/>
    <property type="match status" value="1"/>
</dbReference>
<protein>
    <submittedName>
        <fullName evidence="4">2-polyprenyl-6-methoxyphenol hydroxylase-like FAD-dependent oxidoreductase</fullName>
    </submittedName>
</protein>
<gene>
    <name evidence="4" type="ORF">JOE21_002271</name>
</gene>
<keyword evidence="2" id="KW-0503">Monooxygenase</keyword>
<keyword evidence="1" id="KW-0560">Oxidoreductase</keyword>
<dbReference type="EMBL" id="JAVDQG010000004">
    <property type="protein sequence ID" value="MDR6226265.1"/>
    <property type="molecule type" value="Genomic_DNA"/>
</dbReference>
<dbReference type="PANTHER" id="PTHR13789:SF309">
    <property type="entry name" value="PUTATIVE (AFU_ORTHOLOGUE AFUA_6G14510)-RELATED"/>
    <property type="match status" value="1"/>
</dbReference>
<name>A0ABU1INA1_9BACL</name>
<dbReference type="PRINTS" id="PR00420">
    <property type="entry name" value="RNGMNOXGNASE"/>
</dbReference>
<dbReference type="PANTHER" id="PTHR13789">
    <property type="entry name" value="MONOOXYGENASE"/>
    <property type="match status" value="1"/>
</dbReference>
<evidence type="ECO:0000313" key="5">
    <source>
        <dbReference type="Proteomes" id="UP001185012"/>
    </source>
</evidence>